<dbReference type="Proteomes" id="UP001138921">
    <property type="component" value="Unassembled WGS sequence"/>
</dbReference>
<evidence type="ECO:0000313" key="2">
    <source>
        <dbReference type="Proteomes" id="UP001138921"/>
    </source>
</evidence>
<comment type="caution">
    <text evidence="1">The sequence shown here is derived from an EMBL/GenBank/DDBJ whole genome shotgun (WGS) entry which is preliminary data.</text>
</comment>
<keyword evidence="2" id="KW-1185">Reference proteome</keyword>
<sequence>MAKVFVVTGWTESGDEFVYVFAEEPTKESLNAFFADEMPYEWRNECIQRWSISEEEVRSI</sequence>
<reference evidence="1" key="2">
    <citation type="submission" date="2021-03" db="EMBL/GenBank/DDBJ databases">
        <authorList>
            <person name="Artuso I."/>
            <person name="Turrini P."/>
            <person name="Pirolo M."/>
            <person name="Lugli G.A."/>
            <person name="Ventura M."/>
            <person name="Visca P."/>
        </authorList>
    </citation>
    <scope>NUCLEOTIDE SEQUENCE</scope>
    <source>
        <strain evidence="1">LMG 26462</strain>
    </source>
</reference>
<proteinExistence type="predicted"/>
<name>A0A9X1D461_9HYPH</name>
<dbReference type="RefSeq" id="WP_214385578.1">
    <property type="nucleotide sequence ID" value="NZ_JAFLWW010000001.1"/>
</dbReference>
<organism evidence="1 2">
    <name type="scientific">Aminobacter anthyllidis</name>
    <dbReference type="NCBI Taxonomy" id="1035067"/>
    <lineage>
        <taxon>Bacteria</taxon>
        <taxon>Pseudomonadati</taxon>
        <taxon>Pseudomonadota</taxon>
        <taxon>Alphaproteobacteria</taxon>
        <taxon>Hyphomicrobiales</taxon>
        <taxon>Phyllobacteriaceae</taxon>
        <taxon>Aminobacter</taxon>
    </lineage>
</organism>
<accession>A0A9X1D461</accession>
<reference evidence="1" key="1">
    <citation type="journal article" date="2021" name="Microorganisms">
        <title>Phylogenomic Reconstruction and Metabolic Potential of the Genus Aminobacter.</title>
        <authorList>
            <person name="Artuso I."/>
            <person name="Turrini P."/>
            <person name="Pirolo M."/>
            <person name="Lugli G.A."/>
            <person name="Ventura M."/>
            <person name="Visca P."/>
        </authorList>
    </citation>
    <scope>NUCLEOTIDE SEQUENCE</scope>
    <source>
        <strain evidence="1">LMG 26462</strain>
    </source>
</reference>
<protein>
    <submittedName>
        <fullName evidence="1">Uncharacterized protein</fullName>
    </submittedName>
</protein>
<evidence type="ECO:0000313" key="1">
    <source>
        <dbReference type="EMBL" id="MBT1154399.1"/>
    </source>
</evidence>
<dbReference type="EMBL" id="JAFLWW010000001">
    <property type="protein sequence ID" value="MBT1154399.1"/>
    <property type="molecule type" value="Genomic_DNA"/>
</dbReference>
<gene>
    <name evidence="1" type="ORF">J1C56_02215</name>
</gene>
<dbReference type="AlphaFoldDB" id="A0A9X1D461"/>